<keyword evidence="1" id="KW-0812">Transmembrane</keyword>
<accession>A0A819TS96</accession>
<reference evidence="4" key="1">
    <citation type="submission" date="2021-02" db="EMBL/GenBank/DDBJ databases">
        <authorList>
            <person name="Nowell W R."/>
        </authorList>
    </citation>
    <scope>NUCLEOTIDE SEQUENCE</scope>
</reference>
<keyword evidence="1" id="KW-1133">Transmembrane helix</keyword>
<evidence type="ECO:0000313" key="5">
    <source>
        <dbReference type="EMBL" id="CAF4166195.1"/>
    </source>
</evidence>
<sequence length="446" mass="53576">MFRSETKQNTKFYLHSTRNRVLYTQSRYPMTHRLDEFNTQHFRSKGTKDIHHFKYSFYLLLLALFIGSVFLRMHIQIYNTIFGPFHFKLGDFVEHVNTYNNNYSYMSWLWQKEYVQVELGENNILNPSSKYSIIQQYRHDFSQRDPIATYKQIKNPRMYVKLPTSTIAQYHARLPFQFSLFSIGTLQCIVRNLPLNSANTYKGWIEKSFYVQYINDQYTKNATEFNKAVLTKCGILLGYMYRPKGEKVYIRHEQHKFNIDDMAVNMTRPYFSPYLFAIGSLIFLWLFFKSLFYFVRYSIIRLRCDFLHKHGIFSWPLEILPPVAEELWLLNLDVSPVEQLIKFDEYVQRSQHKYNDQLAIIENDEQYLFVVLFKINSIENLNILDEPSPFIICSVTDIRKITHYSGICYGIDESWIPWPTEAVDEQNYSTWLHEELMECSEFYREK</sequence>
<evidence type="ECO:0000313" key="2">
    <source>
        <dbReference type="EMBL" id="CAF1441556.1"/>
    </source>
</evidence>
<dbReference type="Proteomes" id="UP000663874">
    <property type="component" value="Unassembled WGS sequence"/>
</dbReference>
<dbReference type="EMBL" id="CAJOAX010010836">
    <property type="protein sequence ID" value="CAF4082238.1"/>
    <property type="molecule type" value="Genomic_DNA"/>
</dbReference>
<evidence type="ECO:0000313" key="3">
    <source>
        <dbReference type="EMBL" id="CAF1455806.1"/>
    </source>
</evidence>
<feature type="transmembrane region" description="Helical" evidence="1">
    <location>
        <begin position="55"/>
        <end position="75"/>
    </location>
</feature>
<dbReference type="OrthoDB" id="290834at2759"/>
<evidence type="ECO:0000313" key="4">
    <source>
        <dbReference type="EMBL" id="CAF4082238.1"/>
    </source>
</evidence>
<evidence type="ECO:0000313" key="6">
    <source>
        <dbReference type="Proteomes" id="UP000663823"/>
    </source>
</evidence>
<dbReference type="Proteomes" id="UP000663823">
    <property type="component" value="Unassembled WGS sequence"/>
</dbReference>
<evidence type="ECO:0000256" key="1">
    <source>
        <dbReference type="SAM" id="Phobius"/>
    </source>
</evidence>
<comment type="caution">
    <text evidence="4">The sequence shown here is derived from an EMBL/GenBank/DDBJ whole genome shotgun (WGS) entry which is preliminary data.</text>
</comment>
<dbReference type="EMBL" id="CAJOBE010013532">
    <property type="protein sequence ID" value="CAF4166195.1"/>
    <property type="molecule type" value="Genomic_DNA"/>
</dbReference>
<feature type="transmembrane region" description="Helical" evidence="1">
    <location>
        <begin position="274"/>
        <end position="295"/>
    </location>
</feature>
<dbReference type="EMBL" id="CAJNOO010006201">
    <property type="protein sequence ID" value="CAF1441556.1"/>
    <property type="molecule type" value="Genomic_DNA"/>
</dbReference>
<dbReference type="Proteomes" id="UP000663889">
    <property type="component" value="Unassembled WGS sequence"/>
</dbReference>
<keyword evidence="1" id="KW-0472">Membrane</keyword>
<proteinExistence type="predicted"/>
<organism evidence="4 6">
    <name type="scientific">Rotaria sordida</name>
    <dbReference type="NCBI Taxonomy" id="392033"/>
    <lineage>
        <taxon>Eukaryota</taxon>
        <taxon>Metazoa</taxon>
        <taxon>Spiralia</taxon>
        <taxon>Gnathifera</taxon>
        <taxon>Rotifera</taxon>
        <taxon>Eurotatoria</taxon>
        <taxon>Bdelloidea</taxon>
        <taxon>Philodinida</taxon>
        <taxon>Philodinidae</taxon>
        <taxon>Rotaria</taxon>
    </lineage>
</organism>
<gene>
    <name evidence="5" type="ORF">FNK824_LOCUS34446</name>
    <name evidence="4" type="ORF">OTI717_LOCUS33253</name>
    <name evidence="2" type="ORF">RFH988_LOCUS36368</name>
    <name evidence="3" type="ORF">SEV965_LOCUS33920</name>
</gene>
<dbReference type="AlphaFoldDB" id="A0A819TS96"/>
<name>A0A819TS96_9BILA</name>
<dbReference type="EMBL" id="CAJNOU010004815">
    <property type="protein sequence ID" value="CAF1455806.1"/>
    <property type="molecule type" value="Genomic_DNA"/>
</dbReference>
<protein>
    <submittedName>
        <fullName evidence="4">Uncharacterized protein</fullName>
    </submittedName>
</protein>
<dbReference type="Proteomes" id="UP000663882">
    <property type="component" value="Unassembled WGS sequence"/>
</dbReference>